<dbReference type="RefSeq" id="WP_208263140.1">
    <property type="nucleotide sequence ID" value="NZ_JAGEOJ010000030.1"/>
</dbReference>
<dbReference type="Pfam" id="PF08327">
    <property type="entry name" value="AHSA1"/>
    <property type="match status" value="1"/>
</dbReference>
<gene>
    <name evidence="3" type="ORF">J4573_48035</name>
</gene>
<dbReference type="InterPro" id="IPR013538">
    <property type="entry name" value="ASHA1/2-like_C"/>
</dbReference>
<reference evidence="3" key="1">
    <citation type="submission" date="2021-03" db="EMBL/GenBank/DDBJ databases">
        <authorList>
            <person name="Kanchanasin P."/>
            <person name="Saeng-In P."/>
            <person name="Phongsopitanun W."/>
            <person name="Yuki M."/>
            <person name="Kudo T."/>
            <person name="Ohkuma M."/>
            <person name="Tanasupawat S."/>
        </authorList>
    </citation>
    <scope>NUCLEOTIDE SEQUENCE</scope>
    <source>
        <strain evidence="3">GKU 128</strain>
    </source>
</reference>
<proteinExistence type="inferred from homology"/>
<dbReference type="Gene3D" id="3.30.530.20">
    <property type="match status" value="1"/>
</dbReference>
<keyword evidence="4" id="KW-1185">Reference proteome</keyword>
<evidence type="ECO:0000256" key="1">
    <source>
        <dbReference type="ARBA" id="ARBA00006817"/>
    </source>
</evidence>
<sequence length="161" mass="17903">MAQPNVPALSEPIQQATIVRRDRSHTYKVFVRSLGAWWPNQPFSFGADEIKAVHVQESTGGRVHEVWADGTEKDWGRVAAWEPPNRLVLTWEVPPAEGTEVEIRFSSLGPTLTRVELEHRGWDKLPPERLSAIAEAFAGRGGDLNEGWSRILGHFAAAAES</sequence>
<name>A0A939T6G7_9ACTN</name>
<evidence type="ECO:0000313" key="3">
    <source>
        <dbReference type="EMBL" id="MBO2454911.1"/>
    </source>
</evidence>
<dbReference type="AlphaFoldDB" id="A0A939T6G7"/>
<dbReference type="EMBL" id="JAGEOJ010000030">
    <property type="protein sequence ID" value="MBO2454911.1"/>
    <property type="molecule type" value="Genomic_DNA"/>
</dbReference>
<comment type="similarity">
    <text evidence="1">Belongs to the AHA1 family.</text>
</comment>
<dbReference type="SUPFAM" id="SSF55961">
    <property type="entry name" value="Bet v1-like"/>
    <property type="match status" value="1"/>
</dbReference>
<organism evidence="3 4">
    <name type="scientific">Actinomadura barringtoniae</name>
    <dbReference type="NCBI Taxonomy" id="1427535"/>
    <lineage>
        <taxon>Bacteria</taxon>
        <taxon>Bacillati</taxon>
        <taxon>Actinomycetota</taxon>
        <taxon>Actinomycetes</taxon>
        <taxon>Streptosporangiales</taxon>
        <taxon>Thermomonosporaceae</taxon>
        <taxon>Actinomadura</taxon>
    </lineage>
</organism>
<feature type="domain" description="Activator of Hsp90 ATPase homologue 1/2-like C-terminal" evidence="2">
    <location>
        <begin position="34"/>
        <end position="158"/>
    </location>
</feature>
<dbReference type="InterPro" id="IPR023393">
    <property type="entry name" value="START-like_dom_sf"/>
</dbReference>
<comment type="caution">
    <text evidence="3">The sequence shown here is derived from an EMBL/GenBank/DDBJ whole genome shotgun (WGS) entry which is preliminary data.</text>
</comment>
<evidence type="ECO:0000313" key="4">
    <source>
        <dbReference type="Proteomes" id="UP000669179"/>
    </source>
</evidence>
<accession>A0A939T6G7</accession>
<protein>
    <submittedName>
        <fullName evidence="3">SRPBCC domain-containing protein</fullName>
    </submittedName>
</protein>
<evidence type="ECO:0000259" key="2">
    <source>
        <dbReference type="Pfam" id="PF08327"/>
    </source>
</evidence>
<dbReference type="Proteomes" id="UP000669179">
    <property type="component" value="Unassembled WGS sequence"/>
</dbReference>